<keyword evidence="5 8" id="KW-0812">Transmembrane</keyword>
<evidence type="ECO:0000256" key="4">
    <source>
        <dbReference type="ARBA" id="ARBA00022519"/>
    </source>
</evidence>
<evidence type="ECO:0000256" key="1">
    <source>
        <dbReference type="ARBA" id="ARBA00004429"/>
    </source>
</evidence>
<evidence type="ECO:0000259" key="10">
    <source>
        <dbReference type="PROSITE" id="PS50928"/>
    </source>
</evidence>
<evidence type="ECO:0000256" key="7">
    <source>
        <dbReference type="ARBA" id="ARBA00023136"/>
    </source>
</evidence>
<gene>
    <name evidence="11" type="ORF">ACFSUQ_05865</name>
</gene>
<dbReference type="Gene3D" id="1.10.3720.10">
    <property type="entry name" value="MetI-like"/>
    <property type="match status" value="2"/>
</dbReference>
<keyword evidence="4" id="KW-0997">Cell inner membrane</keyword>
<name>A0ABW5RJ95_9MICO</name>
<dbReference type="EMBL" id="JBHUNF010000003">
    <property type="protein sequence ID" value="MFD2674825.1"/>
    <property type="molecule type" value="Genomic_DNA"/>
</dbReference>
<comment type="caution">
    <text evidence="11">The sequence shown here is derived from an EMBL/GenBank/DDBJ whole genome shotgun (WGS) entry which is preliminary data.</text>
</comment>
<feature type="region of interest" description="Disordered" evidence="9">
    <location>
        <begin position="556"/>
        <end position="606"/>
    </location>
</feature>
<dbReference type="CDD" id="cd06261">
    <property type="entry name" value="TM_PBP2"/>
    <property type="match status" value="2"/>
</dbReference>
<feature type="transmembrane region" description="Helical" evidence="8">
    <location>
        <begin position="287"/>
        <end position="309"/>
    </location>
</feature>
<dbReference type="PANTHER" id="PTHR43357:SF4">
    <property type="entry name" value="INNER MEMBRANE ABC TRANSPORTER PERMEASE PROTEIN YDCV"/>
    <property type="match status" value="1"/>
</dbReference>
<comment type="similarity">
    <text evidence="8">Belongs to the binding-protein-dependent transport system permease family.</text>
</comment>
<dbReference type="InterPro" id="IPR035906">
    <property type="entry name" value="MetI-like_sf"/>
</dbReference>
<feature type="transmembrane region" description="Helical" evidence="8">
    <location>
        <begin position="242"/>
        <end position="266"/>
    </location>
</feature>
<evidence type="ECO:0000313" key="11">
    <source>
        <dbReference type="EMBL" id="MFD2674825.1"/>
    </source>
</evidence>
<feature type="transmembrane region" description="Helical" evidence="8">
    <location>
        <begin position="475"/>
        <end position="502"/>
    </location>
</feature>
<protein>
    <submittedName>
        <fullName evidence="11">ABC transporter permease</fullName>
    </submittedName>
</protein>
<sequence>MAARRTTQLAVFFVVAAIVAAVLIALFYWPVTTMLLRGFGAVADAGDDAAGTLFGVLGEARTWRIIATTCFMAVVATVVSCALGIPAAHLLYRRRFIGRNLLRGCITVPFVLPTVVVGVAFRALLTGNGPLGFLQLDNTTTAVIAAMVFFNVSVVVRQVGTMWATIDPKLTEAARTLGAGPIRAFRTVTLPQLAPAIAASAGLVFLFCTTSFGIVQTLGAPGAGTIETEIYTQTVVYGDLQAAASLSCVQVVIVLLAMWVSSRLRTGNETALRMRDDQLRTPGRSDLFAGIVTAMAAALVLAPLVTLLVRSLQSKGEWSLRNYELLSTSGTGFGGGVTVTQALQHSLATATDATIIALCLGIPLGVVLSRRPAPTAPGHRAVTVTQRILDAASTLPLGVSAVVVGFGFLITWQVAAPNLAHSGALVPLAQAVIALPMMVRSIVPVLRAIDPRLREAAATLGASPMRVLRTVDGPVLLRAVGLAAGFAFAISLGEFGATTFLAAPDRVTLPVLIARLLGRPGGDNYGMALAGAVILAAITTLAMVCFEQMRPRQLRHRAPADPAPLTPSGTSASGRAAKSAVPTTAESAATNTNALNTTVKEPHARQ</sequence>
<evidence type="ECO:0000256" key="8">
    <source>
        <dbReference type="RuleBase" id="RU363032"/>
    </source>
</evidence>
<feature type="transmembrane region" description="Helical" evidence="8">
    <location>
        <begin position="424"/>
        <end position="446"/>
    </location>
</feature>
<feature type="transmembrane region" description="Helical" evidence="8">
    <location>
        <begin position="9"/>
        <end position="29"/>
    </location>
</feature>
<keyword evidence="2 8" id="KW-0813">Transport</keyword>
<feature type="transmembrane region" description="Helical" evidence="8">
    <location>
        <begin position="100"/>
        <end position="121"/>
    </location>
</feature>
<dbReference type="PROSITE" id="PS50928">
    <property type="entry name" value="ABC_TM1"/>
    <property type="match status" value="2"/>
</dbReference>
<evidence type="ECO:0000256" key="5">
    <source>
        <dbReference type="ARBA" id="ARBA00022692"/>
    </source>
</evidence>
<feature type="transmembrane region" description="Helical" evidence="8">
    <location>
        <begin position="193"/>
        <end position="215"/>
    </location>
</feature>
<feature type="transmembrane region" description="Helical" evidence="8">
    <location>
        <begin position="525"/>
        <end position="546"/>
    </location>
</feature>
<dbReference type="SUPFAM" id="SSF161098">
    <property type="entry name" value="MetI-like"/>
    <property type="match status" value="2"/>
</dbReference>
<evidence type="ECO:0000256" key="2">
    <source>
        <dbReference type="ARBA" id="ARBA00022448"/>
    </source>
</evidence>
<dbReference type="Pfam" id="PF00528">
    <property type="entry name" value="BPD_transp_1"/>
    <property type="match status" value="2"/>
</dbReference>
<dbReference type="InterPro" id="IPR000515">
    <property type="entry name" value="MetI-like"/>
</dbReference>
<feature type="domain" description="ABC transmembrane type-1" evidence="10">
    <location>
        <begin position="66"/>
        <end position="261"/>
    </location>
</feature>
<comment type="subcellular location">
    <subcellularLocation>
        <location evidence="1">Cell inner membrane</location>
        <topology evidence="1">Multi-pass membrane protein</topology>
    </subcellularLocation>
    <subcellularLocation>
        <location evidence="8">Cell membrane</location>
        <topology evidence="8">Multi-pass membrane protein</topology>
    </subcellularLocation>
</comment>
<dbReference type="PANTHER" id="PTHR43357">
    <property type="entry name" value="INNER MEMBRANE ABC TRANSPORTER PERMEASE PROTEIN YDCV"/>
    <property type="match status" value="1"/>
</dbReference>
<reference evidence="12" key="1">
    <citation type="journal article" date="2019" name="Int. J. Syst. Evol. Microbiol.">
        <title>The Global Catalogue of Microorganisms (GCM) 10K type strain sequencing project: providing services to taxonomists for standard genome sequencing and annotation.</title>
        <authorList>
            <consortium name="The Broad Institute Genomics Platform"/>
            <consortium name="The Broad Institute Genome Sequencing Center for Infectious Disease"/>
            <person name="Wu L."/>
            <person name="Ma J."/>
        </authorList>
    </citation>
    <scope>NUCLEOTIDE SEQUENCE [LARGE SCALE GENOMIC DNA]</scope>
    <source>
        <strain evidence="12">TISTR 1511</strain>
    </source>
</reference>
<feature type="transmembrane region" description="Helical" evidence="8">
    <location>
        <begin position="65"/>
        <end position="88"/>
    </location>
</feature>
<proteinExistence type="inferred from homology"/>
<evidence type="ECO:0000256" key="6">
    <source>
        <dbReference type="ARBA" id="ARBA00022989"/>
    </source>
</evidence>
<dbReference type="Proteomes" id="UP001597453">
    <property type="component" value="Unassembled WGS sequence"/>
</dbReference>
<feature type="transmembrane region" description="Helical" evidence="8">
    <location>
        <begin position="388"/>
        <end position="412"/>
    </location>
</feature>
<feature type="domain" description="ABC transmembrane type-1" evidence="10">
    <location>
        <begin position="343"/>
        <end position="546"/>
    </location>
</feature>
<dbReference type="RefSeq" id="WP_083524454.1">
    <property type="nucleotide sequence ID" value="NZ_JBHUNF010000003.1"/>
</dbReference>
<evidence type="ECO:0000313" key="12">
    <source>
        <dbReference type="Proteomes" id="UP001597453"/>
    </source>
</evidence>
<keyword evidence="12" id="KW-1185">Reference proteome</keyword>
<evidence type="ECO:0000256" key="9">
    <source>
        <dbReference type="SAM" id="MobiDB-lite"/>
    </source>
</evidence>
<accession>A0ABW5RJ95</accession>
<keyword evidence="3" id="KW-1003">Cell membrane</keyword>
<organism evidence="11 12">
    <name type="scientific">Gulosibacter bifidus</name>
    <dbReference type="NCBI Taxonomy" id="272239"/>
    <lineage>
        <taxon>Bacteria</taxon>
        <taxon>Bacillati</taxon>
        <taxon>Actinomycetota</taxon>
        <taxon>Actinomycetes</taxon>
        <taxon>Micrococcales</taxon>
        <taxon>Microbacteriaceae</taxon>
        <taxon>Gulosibacter</taxon>
    </lineage>
</organism>
<feature type="transmembrane region" description="Helical" evidence="8">
    <location>
        <begin position="347"/>
        <end position="368"/>
    </location>
</feature>
<keyword evidence="7 8" id="KW-0472">Membrane</keyword>
<feature type="compositionally biased region" description="Low complexity" evidence="9">
    <location>
        <begin position="583"/>
        <end position="598"/>
    </location>
</feature>
<keyword evidence="6 8" id="KW-1133">Transmembrane helix</keyword>
<evidence type="ECO:0000256" key="3">
    <source>
        <dbReference type="ARBA" id="ARBA00022475"/>
    </source>
</evidence>
<feature type="transmembrane region" description="Helical" evidence="8">
    <location>
        <begin position="141"/>
        <end position="160"/>
    </location>
</feature>